<dbReference type="Proteomes" id="UP000504638">
    <property type="component" value="Unplaced"/>
</dbReference>
<dbReference type="EMBL" id="ML975157">
    <property type="protein sequence ID" value="KAF1812527.1"/>
    <property type="molecule type" value="Genomic_DNA"/>
</dbReference>
<organism evidence="2">
    <name type="scientific">Eremomyces bilateralis CBS 781.70</name>
    <dbReference type="NCBI Taxonomy" id="1392243"/>
    <lineage>
        <taxon>Eukaryota</taxon>
        <taxon>Fungi</taxon>
        <taxon>Dikarya</taxon>
        <taxon>Ascomycota</taxon>
        <taxon>Pezizomycotina</taxon>
        <taxon>Dothideomycetes</taxon>
        <taxon>Dothideomycetes incertae sedis</taxon>
        <taxon>Eremomycetales</taxon>
        <taxon>Eremomycetaceae</taxon>
        <taxon>Eremomyces</taxon>
    </lineage>
</organism>
<evidence type="ECO:0000313" key="3">
    <source>
        <dbReference type="Proteomes" id="UP000504638"/>
    </source>
</evidence>
<feature type="region of interest" description="Disordered" evidence="1">
    <location>
        <begin position="443"/>
        <end position="473"/>
    </location>
</feature>
<reference evidence="4" key="2">
    <citation type="submission" date="2020-04" db="EMBL/GenBank/DDBJ databases">
        <authorList>
            <consortium name="NCBI Genome Project"/>
        </authorList>
    </citation>
    <scope>NUCLEOTIDE SEQUENCE</scope>
    <source>
        <strain evidence="4">CBS 781.70</strain>
    </source>
</reference>
<evidence type="ECO:0000313" key="4">
    <source>
        <dbReference type="RefSeq" id="XP_033534158.1"/>
    </source>
</evidence>
<gene>
    <name evidence="2 4" type="ORF">P152DRAFT_458363</name>
</gene>
<dbReference type="GeneID" id="54420011"/>
<dbReference type="OrthoDB" id="5273928at2759"/>
<name>A0A6G1G339_9PEZI</name>
<reference evidence="2 4" key="1">
    <citation type="submission" date="2020-01" db="EMBL/GenBank/DDBJ databases">
        <authorList>
            <consortium name="DOE Joint Genome Institute"/>
            <person name="Haridas S."/>
            <person name="Albert R."/>
            <person name="Binder M."/>
            <person name="Bloem J."/>
            <person name="Labutti K."/>
            <person name="Salamov A."/>
            <person name="Andreopoulos B."/>
            <person name="Baker S.E."/>
            <person name="Barry K."/>
            <person name="Bills G."/>
            <person name="Bluhm B.H."/>
            <person name="Cannon C."/>
            <person name="Castanera R."/>
            <person name="Culley D.E."/>
            <person name="Daum C."/>
            <person name="Ezra D."/>
            <person name="Gonzalez J.B."/>
            <person name="Henrissat B."/>
            <person name="Kuo A."/>
            <person name="Liang C."/>
            <person name="Lipzen A."/>
            <person name="Lutzoni F."/>
            <person name="Magnuson J."/>
            <person name="Mondo S."/>
            <person name="Nolan M."/>
            <person name="Ohm R."/>
            <person name="Pangilinan J."/>
            <person name="Park H.-J."/>
            <person name="Ramirez L."/>
            <person name="Alfaro M."/>
            <person name="Sun H."/>
            <person name="Tritt A."/>
            <person name="Yoshinaga Y."/>
            <person name="Zwiers L.-H."/>
            <person name="Turgeon B.G."/>
            <person name="Goodwin S.B."/>
            <person name="Spatafora J.W."/>
            <person name="Crous P.W."/>
            <person name="Grigoriev I.V."/>
        </authorList>
    </citation>
    <scope>NUCLEOTIDE SEQUENCE</scope>
    <source>
        <strain evidence="2 4">CBS 781.70</strain>
    </source>
</reference>
<evidence type="ECO:0000313" key="2">
    <source>
        <dbReference type="EMBL" id="KAF1812527.1"/>
    </source>
</evidence>
<protein>
    <submittedName>
        <fullName evidence="2 4">Uncharacterized protein</fullName>
    </submittedName>
</protein>
<sequence length="473" mass="53380">MIKGTVGGHVSSLRDVNRPSRKRRRRYPSTSNRGPNLETSGVQSYDKESGTVYYETEILAPTTMNGMESWIDESWGSRYGSLYAKPAHKTGVNTLSALAANCLAANLRYLDLEVLQAMPEHLVRTVWECATKSDSDSLRTWALFISAYGSFDGISRTRAEKLDRSIDLRLVLSGICRILTDVSTAPEATIFKAASRPSCQSPMVLASLAPITGFPFMTFLDLKLRSTLPHGTSETIQALAKLPNLLVLRIRSGHRLIDDRVLTGWARSSQESRGFPSLRVFLLQSPYSVTSLGLTNLQLLPKLIGLYLYYQTWDEPPVSAAATKNIWVPVHKEDYSQFLPPHSSQRNRDLRWREDTLSEELVAFARCAMDMNRDVLQAEEDWARDFDKAMAVVKWNDKSLEGFRSELGYRGGERYLSLTLGDWYVRKFDARRNEGSVIHGIVPERNPHGDSLRKRPKLRQGKQPMDVEEFLGA</sequence>
<proteinExistence type="predicted"/>
<keyword evidence="3" id="KW-1185">Reference proteome</keyword>
<evidence type="ECO:0000256" key="1">
    <source>
        <dbReference type="SAM" id="MobiDB-lite"/>
    </source>
</evidence>
<feature type="region of interest" description="Disordered" evidence="1">
    <location>
        <begin position="1"/>
        <end position="44"/>
    </location>
</feature>
<accession>A0A6G1G339</accession>
<dbReference type="AlphaFoldDB" id="A0A6G1G339"/>
<reference evidence="4" key="3">
    <citation type="submission" date="2025-04" db="UniProtKB">
        <authorList>
            <consortium name="RefSeq"/>
        </authorList>
    </citation>
    <scope>IDENTIFICATION</scope>
    <source>
        <strain evidence="4">CBS 781.70</strain>
    </source>
</reference>
<dbReference type="RefSeq" id="XP_033534158.1">
    <property type="nucleotide sequence ID" value="XM_033679441.1"/>
</dbReference>